<dbReference type="PRINTS" id="PR00359">
    <property type="entry name" value="BP450"/>
</dbReference>
<dbReference type="PROSITE" id="PS00086">
    <property type="entry name" value="CYTOCHROME_P450"/>
    <property type="match status" value="1"/>
</dbReference>
<dbReference type="FunFam" id="1.10.630.10:FF:000018">
    <property type="entry name" value="Cytochrome P450 monooxygenase"/>
    <property type="match status" value="1"/>
</dbReference>
<dbReference type="InterPro" id="IPR001128">
    <property type="entry name" value="Cyt_P450"/>
</dbReference>
<dbReference type="SUPFAM" id="SSF48264">
    <property type="entry name" value="Cytochrome P450"/>
    <property type="match status" value="1"/>
</dbReference>
<dbReference type="InterPro" id="IPR002397">
    <property type="entry name" value="Cyt_P450_B"/>
</dbReference>
<dbReference type="Proteomes" id="UP000185192">
    <property type="component" value="Unassembled WGS sequence"/>
</dbReference>
<keyword evidence="4 8" id="KW-0560">Oxidoreductase</keyword>
<dbReference type="OrthoDB" id="5522954at2"/>
<dbReference type="EMBL" id="FSQW01000001">
    <property type="protein sequence ID" value="SIN59980.1"/>
    <property type="molecule type" value="Genomic_DNA"/>
</dbReference>
<proteinExistence type="inferred from homology"/>
<comment type="similarity">
    <text evidence="1 8">Belongs to the cytochrome P450 family.</text>
</comment>
<protein>
    <submittedName>
        <fullName evidence="9">Cytochrome P450</fullName>
    </submittedName>
</protein>
<dbReference type="GO" id="GO:0004497">
    <property type="term" value="F:monooxygenase activity"/>
    <property type="evidence" value="ECO:0007669"/>
    <property type="project" value="UniProtKB-KW"/>
</dbReference>
<keyword evidence="10" id="KW-1185">Reference proteome</keyword>
<evidence type="ECO:0000256" key="5">
    <source>
        <dbReference type="ARBA" id="ARBA00023004"/>
    </source>
</evidence>
<evidence type="ECO:0000256" key="3">
    <source>
        <dbReference type="ARBA" id="ARBA00022723"/>
    </source>
</evidence>
<dbReference type="Gene3D" id="1.10.630.10">
    <property type="entry name" value="Cytochrome P450"/>
    <property type="match status" value="1"/>
</dbReference>
<gene>
    <name evidence="9" type="ORF">SAMN02745824_0520</name>
</gene>
<evidence type="ECO:0000256" key="2">
    <source>
        <dbReference type="ARBA" id="ARBA00022617"/>
    </source>
</evidence>
<dbReference type="PANTHER" id="PTHR46696">
    <property type="entry name" value="P450, PUTATIVE (EUROFUNG)-RELATED"/>
    <property type="match status" value="1"/>
</dbReference>
<evidence type="ECO:0000256" key="8">
    <source>
        <dbReference type="RuleBase" id="RU000461"/>
    </source>
</evidence>
<dbReference type="InterPro" id="IPR017972">
    <property type="entry name" value="Cyt_P450_CS"/>
</dbReference>
<evidence type="ECO:0000313" key="10">
    <source>
        <dbReference type="Proteomes" id="UP000185192"/>
    </source>
</evidence>
<dbReference type="GO" id="GO:0005506">
    <property type="term" value="F:iron ion binding"/>
    <property type="evidence" value="ECO:0007669"/>
    <property type="project" value="InterPro"/>
</dbReference>
<keyword evidence="2 8" id="KW-0349">Heme</keyword>
<organism evidence="9 10">
    <name type="scientific">Parasphingorhabdus marina DSM 22363</name>
    <dbReference type="NCBI Taxonomy" id="1123272"/>
    <lineage>
        <taxon>Bacteria</taxon>
        <taxon>Pseudomonadati</taxon>
        <taxon>Pseudomonadota</taxon>
        <taxon>Alphaproteobacteria</taxon>
        <taxon>Sphingomonadales</taxon>
        <taxon>Sphingomonadaceae</taxon>
        <taxon>Parasphingorhabdus</taxon>
    </lineage>
</organism>
<keyword evidence="6 8" id="KW-0503">Monooxygenase</keyword>
<dbReference type="GO" id="GO:0020037">
    <property type="term" value="F:heme binding"/>
    <property type="evidence" value="ECO:0007669"/>
    <property type="project" value="InterPro"/>
</dbReference>
<evidence type="ECO:0000256" key="1">
    <source>
        <dbReference type="ARBA" id="ARBA00010617"/>
    </source>
</evidence>
<dbReference type="AlphaFoldDB" id="A0A1N6CN34"/>
<dbReference type="PANTHER" id="PTHR46696:SF1">
    <property type="entry name" value="CYTOCHROME P450 YJIB-RELATED"/>
    <property type="match status" value="1"/>
</dbReference>
<dbReference type="InterPro" id="IPR036396">
    <property type="entry name" value="Cyt_P450_sf"/>
</dbReference>
<keyword evidence="3 8" id="KW-0479">Metal-binding</keyword>
<evidence type="ECO:0000256" key="4">
    <source>
        <dbReference type="ARBA" id="ARBA00023002"/>
    </source>
</evidence>
<dbReference type="GO" id="GO:0016705">
    <property type="term" value="F:oxidoreductase activity, acting on paired donors, with incorporation or reduction of molecular oxygen"/>
    <property type="evidence" value="ECO:0007669"/>
    <property type="project" value="InterPro"/>
</dbReference>
<reference evidence="10" key="1">
    <citation type="submission" date="2016-11" db="EMBL/GenBank/DDBJ databases">
        <authorList>
            <person name="Varghese N."/>
            <person name="Submissions S."/>
        </authorList>
    </citation>
    <scope>NUCLEOTIDE SEQUENCE [LARGE SCALE GENOMIC DNA]</scope>
    <source>
        <strain evidence="10">DSM 22363</strain>
    </source>
</reference>
<keyword evidence="5 8" id="KW-0408">Iron</keyword>
<dbReference type="RefSeq" id="WP_074203583.1">
    <property type="nucleotide sequence ID" value="NZ_FSQW01000001.1"/>
</dbReference>
<name>A0A1N6CN34_9SPHN</name>
<dbReference type="STRING" id="1123272.SAMN02745824_0520"/>
<evidence type="ECO:0000256" key="6">
    <source>
        <dbReference type="ARBA" id="ARBA00023033"/>
    </source>
</evidence>
<dbReference type="Pfam" id="PF00067">
    <property type="entry name" value="p450"/>
    <property type="match status" value="1"/>
</dbReference>
<evidence type="ECO:0000256" key="7">
    <source>
        <dbReference type="ARBA" id="ARBA00043906"/>
    </source>
</evidence>
<comment type="function">
    <text evidence="7">Cytochromes P450 are a group of heme-thiolate monooxygenases. They oxidize a variety of structurally unrelated compounds, including steroids, fatty acids, and xenobiotics.</text>
</comment>
<accession>A0A1N6CN34</accession>
<sequence>MTVHKFDLQSADYMRNPFPTLAAMRAAGPVIRLKVPLMGKVWCATTHEAVGNFLKAADRFASDGRNVEGNHSAIPRWMPKNMKLLAENMLLLDDPDHRRLRKLVDAPFLARNIDAWRPDVARIADELLDQMERDGNPDIVSGFARALPLRVISELLGLAGGDQREQFLTWTDKMTRSLGIWMIIQTIPALGKMMRYIRGEIAAARAGEREGLLVDLVRAEADGMQMTEDELVAMVAILFVAGHETTTHLISTGLATLLDCPDQLAILKTDGSLMPQAVEELHRLNCPVQMTKPRVVRHDMDYFGQPLKRGDRIIASLAAANADPVMFPEPERFDIHRDNAARHAGFGGGIHLCLGLHLARAEGQIALERLFARWPDLQITQAYNDREWIRRIGIHGYRRLPVDFGLQHKRAA</sequence>
<evidence type="ECO:0000313" key="9">
    <source>
        <dbReference type="EMBL" id="SIN59980.1"/>
    </source>
</evidence>